<proteinExistence type="predicted"/>
<sequence>MLSFYMSKLLLDDYAKYTRPISKPYNIFYNGQTTKDLSSRVLNDINGYINTIGTESYNLHYQSMANTDLAIDLLHVGMLYDREIHTNRIKRAANSDENVGGNPQRGAAYDVSNNIDELIIFPFTTETDPAVTSIDMTSSEYTISFTGGSTYTGKTLFKSKFSLSTDISLVFNEELKHWDVSYNNGMIEHADWICCSGSTVATTLLDNTNDYNWVIDQKLVLSNLYREISNNQGINWEVSDMSRGIVYIQQTGATDASYTFGFTNLYDTSATWVQTTEIDVKEVYWVDMINQYSLKKRAVANGTYTFDEDPMSNITQFSLVDLSYTDTDGNSQILTIENRPLNGGMRPLLDDISGYALSMRHDTSSNNVLKEMQKESITENKYLYDELYYGHDWSRVQRYDVSSSLEIVENFDTIYDLCGGRLSHEYDVDISRSSFDYKFPYLFYKCDDKDSEGNITDQLQIDIKIFYDTVTEISFNDLSFCDASSVIGTLNTKKARQEMKAGQYDFDGIDLMKCSVEMQESKFNSITKSPFVDISNLGLKDLPQSYLFKGYYYGYYDTSNAEPHYDNIDVSDTYLVFKFKEPSSYAENTQDISSDYLLFDPEGVYRENVPVGGNPKRSIFGLQTNYDASGFIIINADIAERLYIPIELKPKNVDIASSMSNNTNVFILDISVNTNKFLSFKTPLASYPTGKNPTKIIEQIVSPHLRAAVVSSSPSEMYFGVENKPVKYINGYDISDSLIGINENWGTFNLFVRPEPTSLQQIYSLNKESLLYYPLTGEVKTGLASQWFVGEETQIIETSFNSLGEDVIMLGYIVTKNQLEKTAYNSTVAKITDLSMALMAPNQGTKSYTYIPSYYFDEQSKKVLNPIRSRIDISNGLLDADNIHRIGDFNVLAPGKEFYTGLDFPNRQVTVNISPTVFNKNGNSKYLIPITLTKYPGDVTSRATGLTLATAAQEVALLAENHALDVTISAKHTIQTNNITIQTTDKASITFNLPYRQNAGEPIKETDLSFIIIGDISLGTIENQNDGSFCKFIPESQYLGGDNAFTDAVISGELHYKIVNNDLEHPEKGHEYIEWNNTITINIVNQYDTPEIFNRTYDIYKNEPWVGNLINENVFLIDDAYSNLEITDLIGPFHGKRTTNFSAGDFILTYDPDDNFIGVDYIFFKIKTSAIDGIKSREGHITFIVSEREPEAEPEPYIPTEYERCNCLPVAIVDSTIESAGNNPKITLAEFYSMRSINMRHYGKKISIIEMPKRAIINQNMRSSNNLRNF</sequence>
<reference evidence="1" key="1">
    <citation type="journal article" date="2020" name="Nature">
        <title>Giant virus diversity and host interactions through global metagenomics.</title>
        <authorList>
            <person name="Schulz F."/>
            <person name="Roux S."/>
            <person name="Paez-Espino D."/>
            <person name="Jungbluth S."/>
            <person name="Walsh D.A."/>
            <person name="Denef V.J."/>
            <person name="McMahon K.D."/>
            <person name="Konstantinidis K.T."/>
            <person name="Eloe-Fadrosh E.A."/>
            <person name="Kyrpides N.C."/>
            <person name="Woyke T."/>
        </authorList>
    </citation>
    <scope>NUCLEOTIDE SEQUENCE</scope>
    <source>
        <strain evidence="1">GVMAG-M-3300020166-18</strain>
    </source>
</reference>
<organism evidence="1">
    <name type="scientific">viral metagenome</name>
    <dbReference type="NCBI Taxonomy" id="1070528"/>
    <lineage>
        <taxon>unclassified sequences</taxon>
        <taxon>metagenomes</taxon>
        <taxon>organismal metagenomes</taxon>
    </lineage>
</organism>
<accession>A0A6C0BYZ7</accession>
<protein>
    <submittedName>
        <fullName evidence="1">Uncharacterized protein</fullName>
    </submittedName>
</protein>
<evidence type="ECO:0000313" key="1">
    <source>
        <dbReference type="EMBL" id="QHS96608.1"/>
    </source>
</evidence>
<name>A0A6C0BYZ7_9ZZZZ</name>
<dbReference type="AlphaFoldDB" id="A0A6C0BYZ7"/>
<dbReference type="EMBL" id="MN739271">
    <property type="protein sequence ID" value="QHS96608.1"/>
    <property type="molecule type" value="Genomic_DNA"/>
</dbReference>